<feature type="compositionally biased region" description="Low complexity" evidence="1">
    <location>
        <begin position="401"/>
        <end position="413"/>
    </location>
</feature>
<dbReference type="AlphaFoldDB" id="A0A6G0YUE4"/>
<evidence type="ECO:0000313" key="3">
    <source>
        <dbReference type="EMBL" id="KAF0761376.1"/>
    </source>
</evidence>
<feature type="compositionally biased region" description="Polar residues" evidence="1">
    <location>
        <begin position="182"/>
        <end position="217"/>
    </location>
</feature>
<organism evidence="3 4">
    <name type="scientific">Aphis craccivora</name>
    <name type="common">Cowpea aphid</name>
    <dbReference type="NCBI Taxonomy" id="307492"/>
    <lineage>
        <taxon>Eukaryota</taxon>
        <taxon>Metazoa</taxon>
        <taxon>Ecdysozoa</taxon>
        <taxon>Arthropoda</taxon>
        <taxon>Hexapoda</taxon>
        <taxon>Insecta</taxon>
        <taxon>Pterygota</taxon>
        <taxon>Neoptera</taxon>
        <taxon>Paraneoptera</taxon>
        <taxon>Hemiptera</taxon>
        <taxon>Sternorrhyncha</taxon>
        <taxon>Aphidomorpha</taxon>
        <taxon>Aphidoidea</taxon>
        <taxon>Aphididae</taxon>
        <taxon>Aphidini</taxon>
        <taxon>Aphis</taxon>
        <taxon>Aphis</taxon>
    </lineage>
</organism>
<keyword evidence="4" id="KW-1185">Reference proteome</keyword>
<gene>
    <name evidence="3" type="ORF">FWK35_00016355</name>
</gene>
<dbReference type="InterPro" id="IPR039136">
    <property type="entry name" value="NUFIP1-like"/>
</dbReference>
<dbReference type="Proteomes" id="UP000478052">
    <property type="component" value="Unassembled WGS sequence"/>
</dbReference>
<reference evidence="3 4" key="1">
    <citation type="submission" date="2019-08" db="EMBL/GenBank/DDBJ databases">
        <title>Whole genome of Aphis craccivora.</title>
        <authorList>
            <person name="Voronova N.V."/>
            <person name="Shulinski R.S."/>
            <person name="Bandarenka Y.V."/>
            <person name="Zhorov D.G."/>
            <person name="Warner D."/>
        </authorList>
    </citation>
    <scope>NUCLEOTIDE SEQUENCE [LARGE SCALE GENOMIC DNA]</scope>
    <source>
        <strain evidence="3">180601</strain>
        <tissue evidence="3">Whole Body</tissue>
    </source>
</reference>
<name>A0A6G0YUE4_APHCR</name>
<dbReference type="GO" id="GO:0003723">
    <property type="term" value="F:RNA binding"/>
    <property type="evidence" value="ECO:0007669"/>
    <property type="project" value="InterPro"/>
</dbReference>
<dbReference type="OrthoDB" id="273070at2759"/>
<dbReference type="GO" id="GO:0005634">
    <property type="term" value="C:nucleus"/>
    <property type="evidence" value="ECO:0007669"/>
    <property type="project" value="TreeGrafter"/>
</dbReference>
<feature type="compositionally biased region" description="Low complexity" evidence="1">
    <location>
        <begin position="25"/>
        <end position="44"/>
    </location>
</feature>
<sequence>MYRPNCQSTYSPNGPNQQSQSYHTPRPFQQQQFGPRFQSPSQQFTPPGSFYQPSRQHHDQSIPAYQVPNTALPPPFYQPANPNFDQTTKPLYQPPVQNQLPVQHTEIPPNHSKYPPPSAGPCFNQLSVPPYRTPGQTYIPPIQNFSQPPPIQNYNNCPPIQNYNQPPSIQNFNHPNTPPPFQSMNLNCNQPVGSSYQSPNHGISATPNNSYQPQVQNPESLKQPYKLPVDQCYQQQQSSFNLPRHEFNQRPPFRPPGQQRFPFNKQNPRYQQSQHGNRFQFQPRQQFQNYRPRGGPPPSFNNQSKENFVPKKDKNQVACKLGDCDFVGHASAVKEHQNMHHRLGLHKKVLYSNNSDAVKNWIEERKKKWPTKENIQTKVDVEDEKNKRGERIADEDFQRFNKNNKANNSGNKRFNNRKRPRFNGEFKEPVEEPMNGNLKRFAGIIGIIKDEPLEDMNKPVALKLLEEYDESSDNQSDSEPPEEIPIVRTSVSLENKNVLEQNEDSCSTSVVETSIIEKNVEPGVSSTIEALITEENEEPGSTSIIEALITEENVELGSTPVVKNLVTEKIKKPSSISVIKNKEVDSTTLMDQNSEAVSTDVKIDESSKINDKCEKTTNERGQKRKNTSKKESKPVKKTPPMKTPRTEVVERKGALLEALMGDLMRSERNTITQCICYIRNNMNRFCKIQVS</sequence>
<protein>
    <submittedName>
        <fullName evidence="3">Nuclear fragile X mental retardation-interacting protein 1-like</fullName>
    </submittedName>
</protein>
<feature type="region of interest" description="Disordered" evidence="1">
    <location>
        <begin position="158"/>
        <end position="217"/>
    </location>
</feature>
<dbReference type="Pfam" id="PF10453">
    <property type="entry name" value="NUFIP1"/>
    <property type="match status" value="1"/>
</dbReference>
<comment type="caution">
    <text evidence="3">The sequence shown here is derived from an EMBL/GenBank/DDBJ whole genome shotgun (WGS) entry which is preliminary data.</text>
</comment>
<evidence type="ECO:0000259" key="2">
    <source>
        <dbReference type="Pfam" id="PF10453"/>
    </source>
</evidence>
<feature type="compositionally biased region" description="Polar residues" evidence="1">
    <location>
        <begin position="80"/>
        <end position="95"/>
    </location>
</feature>
<dbReference type="PANTHER" id="PTHR13309:SF0">
    <property type="entry name" value="FMR1-INTERACTING PROTEIN NUFIP1"/>
    <property type="match status" value="1"/>
</dbReference>
<feature type="compositionally biased region" description="Basic and acidic residues" evidence="1">
    <location>
        <begin position="601"/>
        <end position="621"/>
    </location>
</feature>
<feature type="region of interest" description="Disordered" evidence="1">
    <location>
        <begin position="244"/>
        <end position="307"/>
    </location>
</feature>
<accession>A0A6G0YUE4</accession>
<feature type="region of interest" description="Disordered" evidence="1">
    <location>
        <begin position="592"/>
        <end position="646"/>
    </location>
</feature>
<dbReference type="InterPro" id="IPR019496">
    <property type="entry name" value="NUFIP1_cons_dom"/>
</dbReference>
<feature type="region of interest" description="Disordered" evidence="1">
    <location>
        <begin position="102"/>
        <end position="121"/>
    </location>
</feature>
<dbReference type="PANTHER" id="PTHR13309">
    <property type="entry name" value="NUCLEAR FRAGILE X MENTAL RETARDATION PROTEIN INTERACTING PROTEIN 1"/>
    <property type="match status" value="1"/>
</dbReference>
<feature type="compositionally biased region" description="Polar residues" evidence="1">
    <location>
        <begin position="264"/>
        <end position="276"/>
    </location>
</feature>
<dbReference type="EMBL" id="VUJU01002414">
    <property type="protein sequence ID" value="KAF0761376.1"/>
    <property type="molecule type" value="Genomic_DNA"/>
</dbReference>
<evidence type="ECO:0000313" key="4">
    <source>
        <dbReference type="Proteomes" id="UP000478052"/>
    </source>
</evidence>
<feature type="compositionally biased region" description="Polar residues" evidence="1">
    <location>
        <begin position="158"/>
        <end position="175"/>
    </location>
</feature>
<dbReference type="GO" id="GO:0000492">
    <property type="term" value="P:box C/D snoRNP assembly"/>
    <property type="evidence" value="ECO:0007669"/>
    <property type="project" value="TreeGrafter"/>
</dbReference>
<proteinExistence type="predicted"/>
<feature type="region of interest" description="Disordered" evidence="1">
    <location>
        <begin position="401"/>
        <end position="431"/>
    </location>
</feature>
<feature type="compositionally biased region" description="Polar residues" evidence="1">
    <location>
        <begin position="1"/>
        <end position="23"/>
    </location>
</feature>
<feature type="region of interest" description="Disordered" evidence="1">
    <location>
        <begin position="1"/>
        <end position="95"/>
    </location>
</feature>
<evidence type="ECO:0000256" key="1">
    <source>
        <dbReference type="SAM" id="MobiDB-lite"/>
    </source>
</evidence>
<feature type="domain" description="FMR1-interacting protein 1 conserved" evidence="2">
    <location>
        <begin position="336"/>
        <end position="390"/>
    </location>
</feature>
<feature type="compositionally biased region" description="Low complexity" evidence="1">
    <location>
        <begin position="277"/>
        <end position="293"/>
    </location>
</feature>